<comment type="caution">
    <text evidence="2">The sequence shown here is derived from an EMBL/GenBank/DDBJ whole genome shotgun (WGS) entry which is preliminary data.</text>
</comment>
<dbReference type="CDD" id="cd06193">
    <property type="entry name" value="siderophore_interacting"/>
    <property type="match status" value="1"/>
</dbReference>
<dbReference type="Gene3D" id="2.40.30.10">
    <property type="entry name" value="Translation factors"/>
    <property type="match status" value="1"/>
</dbReference>
<keyword evidence="3" id="KW-1185">Reference proteome</keyword>
<dbReference type="PANTHER" id="PTHR30157:SF0">
    <property type="entry name" value="NADPH-DEPENDENT FERRIC-CHELATE REDUCTASE"/>
    <property type="match status" value="1"/>
</dbReference>
<dbReference type="InterPro" id="IPR039374">
    <property type="entry name" value="SIP_fam"/>
</dbReference>
<accession>A0A086Y6K7</accession>
<gene>
    <name evidence="2" type="ORF">CN97_14265</name>
</gene>
<dbReference type="OrthoDB" id="9814826at2"/>
<protein>
    <submittedName>
        <fullName evidence="2">Sialic acid transporter</fullName>
    </submittedName>
</protein>
<evidence type="ECO:0000256" key="1">
    <source>
        <dbReference type="ARBA" id="ARBA00035644"/>
    </source>
</evidence>
<dbReference type="InterPro" id="IPR013113">
    <property type="entry name" value="SIP_FAD-bd"/>
</dbReference>
<evidence type="ECO:0000313" key="3">
    <source>
        <dbReference type="Proteomes" id="UP000028826"/>
    </source>
</evidence>
<comment type="similarity">
    <text evidence="1">Belongs to the SIP oxidoreductase family.</text>
</comment>
<dbReference type="GO" id="GO:0016491">
    <property type="term" value="F:oxidoreductase activity"/>
    <property type="evidence" value="ECO:0007669"/>
    <property type="project" value="InterPro"/>
</dbReference>
<dbReference type="PROSITE" id="PS51384">
    <property type="entry name" value="FAD_FR"/>
    <property type="match status" value="1"/>
</dbReference>
<evidence type="ECO:0000313" key="2">
    <source>
        <dbReference type="EMBL" id="KFI29907.1"/>
    </source>
</evidence>
<dbReference type="SUPFAM" id="SSF63380">
    <property type="entry name" value="Riboflavin synthase domain-like"/>
    <property type="match status" value="1"/>
</dbReference>
<dbReference type="STRING" id="195105.CN97_14265"/>
<dbReference type="EMBL" id="JGYG01000004">
    <property type="protein sequence ID" value="KFI29907.1"/>
    <property type="molecule type" value="Genomic_DNA"/>
</dbReference>
<name>A0A086Y6K7_9RHOB</name>
<reference evidence="2 3" key="1">
    <citation type="submission" date="2014-03" db="EMBL/GenBank/DDBJ databases">
        <title>Genome of Haematobacter massiliensis CCUG 47968.</title>
        <authorList>
            <person name="Wang D."/>
            <person name="Wang G."/>
        </authorList>
    </citation>
    <scope>NUCLEOTIDE SEQUENCE [LARGE SCALE GENOMIC DNA]</scope>
    <source>
        <strain evidence="2 3">CCUG 47968</strain>
    </source>
</reference>
<sequence>MTHTETATGRYHGPLSEEMLPHLEEHLLAFDLPVRREAERLEITAPLARAALVLTPQGLEIAIHAVDAVQLYHMRESAMYLLDHVSPDVAAGLTWADGPAMPARPPSLHDATVLSTRRIGANYLRVEMASPGAGALGRGGMHFSLLLPGEGRALVLPYLNERGRTIWPEGPDALHRVGYTFVTLEAGPEGVGRFTFDIYLHAGGRTSDWALAARPGERVAVMGPGGGDFPPGERLLIAGDETALPAIRRILEASPATRRGRALIELADPADRCEIAAPPGVAIDWVERRPGAGLLEALRAVPMPEAGTYLWVAAEQSVVRQAKEHFRAAGRVERGLNYFSSYWEAPAAG</sequence>
<dbReference type="InterPro" id="IPR017927">
    <property type="entry name" value="FAD-bd_FR_type"/>
</dbReference>
<dbReference type="Proteomes" id="UP000028826">
    <property type="component" value="Unassembled WGS sequence"/>
</dbReference>
<dbReference type="RefSeq" id="WP_035709684.1">
    <property type="nucleotide sequence ID" value="NZ_CP035511.1"/>
</dbReference>
<dbReference type="InterPro" id="IPR007037">
    <property type="entry name" value="SIP_rossman_dom"/>
</dbReference>
<dbReference type="InterPro" id="IPR017938">
    <property type="entry name" value="Riboflavin_synthase-like_b-brl"/>
</dbReference>
<dbReference type="PANTHER" id="PTHR30157">
    <property type="entry name" value="FERRIC REDUCTASE, NADPH-DEPENDENT"/>
    <property type="match status" value="1"/>
</dbReference>
<dbReference type="eggNOG" id="COG2375">
    <property type="taxonomic scope" value="Bacteria"/>
</dbReference>
<dbReference type="Pfam" id="PF04954">
    <property type="entry name" value="SIP"/>
    <property type="match status" value="1"/>
</dbReference>
<dbReference type="Pfam" id="PF08021">
    <property type="entry name" value="FAD_binding_9"/>
    <property type="match status" value="1"/>
</dbReference>
<dbReference type="AlphaFoldDB" id="A0A086Y6K7"/>
<proteinExistence type="inferred from homology"/>
<dbReference type="InterPro" id="IPR039261">
    <property type="entry name" value="FNR_nucleotide-bd"/>
</dbReference>
<dbReference type="Gene3D" id="3.40.50.80">
    <property type="entry name" value="Nucleotide-binding domain of ferredoxin-NADP reductase (FNR) module"/>
    <property type="match status" value="1"/>
</dbReference>
<organism evidence="2 3">
    <name type="scientific">Haematobacter massiliensis</name>
    <dbReference type="NCBI Taxonomy" id="195105"/>
    <lineage>
        <taxon>Bacteria</taxon>
        <taxon>Pseudomonadati</taxon>
        <taxon>Pseudomonadota</taxon>
        <taxon>Alphaproteobacteria</taxon>
        <taxon>Rhodobacterales</taxon>
        <taxon>Paracoccaceae</taxon>
        <taxon>Haematobacter</taxon>
    </lineage>
</organism>